<feature type="region of interest" description="Disordered" evidence="1">
    <location>
        <begin position="1"/>
        <end position="53"/>
    </location>
</feature>
<dbReference type="AlphaFoldDB" id="F8H3Z5"/>
<reference evidence="2 3" key="1">
    <citation type="journal article" date="2011" name="J. Bacteriol.">
        <title>Complete Genome Sequence of the Type Strain Pseudomonas stutzeri CGMCC 1.1803.</title>
        <authorList>
            <person name="Chen M."/>
            <person name="Yan Y."/>
            <person name="Zhang W."/>
            <person name="Lu W."/>
            <person name="Wang J."/>
            <person name="Ping S."/>
            <person name="Lin M."/>
        </authorList>
    </citation>
    <scope>NUCLEOTIDE SEQUENCE [LARGE SCALE GENOMIC DNA]</scope>
    <source>
        <strain evidence="3">ATCC 17588 / DSM 5190 / CCUG 11256 / JCM 5965 / LMG 11199 / NCIMB 11358 / Stanier 221</strain>
    </source>
</reference>
<reference evidence="3" key="3">
    <citation type="submission" date="2011-06" db="EMBL/GenBank/DDBJ databases">
        <title>Complete genome sequence of Pseudomonas stutzeri strain CGMCC 1.1803.</title>
        <authorList>
            <person name="Yan Y."/>
            <person name="Chen M."/>
            <person name="Lu W."/>
            <person name="Zhang W."/>
            <person name="Ping S."/>
            <person name="Lin M."/>
        </authorList>
    </citation>
    <scope>NUCLEOTIDE SEQUENCE [LARGE SCALE GENOMIC DNA]</scope>
    <source>
        <strain evidence="3">ATCC 17588 / DSM 5190 / CCUG 11256 / JCM 5965 / LMG 11199 / NCIMB 11358 / Stanier 221</strain>
    </source>
</reference>
<feature type="compositionally biased region" description="Basic residues" evidence="1">
    <location>
        <begin position="14"/>
        <end position="24"/>
    </location>
</feature>
<accession>F8H3Z5</accession>
<dbReference type="HOGENOM" id="CLU_3065293_0_0_6"/>
<proteinExistence type="predicted"/>
<evidence type="ECO:0000313" key="2">
    <source>
        <dbReference type="EMBL" id="AEJ07130.1"/>
    </source>
</evidence>
<dbReference type="EMBL" id="CP002881">
    <property type="protein sequence ID" value="AEJ07130.1"/>
    <property type="molecule type" value="Genomic_DNA"/>
</dbReference>
<organism evidence="2 3">
    <name type="scientific">Stutzerimonas stutzeri (strain ATCC 17588 / DSM 5190 / CCUG 11256 / JCM 5965 / LMG 11199 / NBRC 14165 / NCIMB 11358 / Stanier 221)</name>
    <name type="common">Pseudomonas stutzeri</name>
    <dbReference type="NCBI Taxonomy" id="96563"/>
    <lineage>
        <taxon>Bacteria</taxon>
        <taxon>Pseudomonadati</taxon>
        <taxon>Pseudomonadota</taxon>
        <taxon>Gammaproteobacteria</taxon>
        <taxon>Pseudomonadales</taxon>
        <taxon>Pseudomonadaceae</taxon>
        <taxon>Stutzerimonas</taxon>
    </lineage>
</organism>
<dbReference type="KEGG" id="psz:PSTAB_3849"/>
<name>F8H3Z5_STUS2</name>
<evidence type="ECO:0000313" key="3">
    <source>
        <dbReference type="Proteomes" id="UP000008932"/>
    </source>
</evidence>
<reference key="2">
    <citation type="submission" date="2011-06" db="EMBL/GenBank/DDBJ databases">
        <title>Complete Genome Sequence of Pseudomonas stutzeri Strain CGMCC 1.1803.</title>
        <authorList>
            <person name="Yan Y."/>
            <person name="Chen M."/>
            <person name="Lu W."/>
            <person name="Zhang W."/>
            <person name="Ping S."/>
            <person name="Lin M."/>
        </authorList>
    </citation>
    <scope>NUCLEOTIDE SEQUENCE</scope>
    <source>
        <strain>ATCC 17588</strain>
    </source>
</reference>
<sequence length="53" mass="6087">MAAERSALKADKGRGRRPPGRRFTLHTDADTALIRPPDPRSSCNRTRRTLYRH</sequence>
<dbReference type="Proteomes" id="UP000008932">
    <property type="component" value="Chromosome"/>
</dbReference>
<protein>
    <submittedName>
        <fullName evidence="2">Uncharacterized protein</fullName>
    </submittedName>
</protein>
<gene>
    <name evidence="2" type="ordered locus">PSTAB_3849</name>
</gene>
<evidence type="ECO:0000256" key="1">
    <source>
        <dbReference type="SAM" id="MobiDB-lite"/>
    </source>
</evidence>
<feature type="compositionally biased region" description="Basic and acidic residues" evidence="1">
    <location>
        <begin position="1"/>
        <end position="13"/>
    </location>
</feature>